<reference evidence="3 4" key="1">
    <citation type="submission" date="2014-09" db="EMBL/GenBank/DDBJ databases">
        <authorList>
            <person name="Ellenberger Sabrina"/>
        </authorList>
    </citation>
    <scope>NUCLEOTIDE SEQUENCE [LARGE SCALE GENOMIC DNA]</scope>
    <source>
        <strain evidence="3 4">CBS 412.66</strain>
    </source>
</reference>
<accession>A0A0B7MZD5</accession>
<evidence type="ECO:0000256" key="2">
    <source>
        <dbReference type="SAM" id="SignalP"/>
    </source>
</evidence>
<name>A0A0B7MZD5_9FUNG</name>
<feature type="compositionally biased region" description="Acidic residues" evidence="1">
    <location>
        <begin position="53"/>
        <end position="63"/>
    </location>
</feature>
<keyword evidence="2" id="KW-0732">Signal</keyword>
<feature type="compositionally biased region" description="Polar residues" evidence="1">
    <location>
        <begin position="68"/>
        <end position="96"/>
    </location>
</feature>
<keyword evidence="4" id="KW-1185">Reference proteome</keyword>
<protein>
    <recommendedName>
        <fullName evidence="5">TRP C-terminal domain-containing protein</fullName>
    </recommendedName>
</protein>
<dbReference type="AlphaFoldDB" id="A0A0B7MZD5"/>
<evidence type="ECO:0000313" key="3">
    <source>
        <dbReference type="EMBL" id="CEP10487.1"/>
    </source>
</evidence>
<dbReference type="EMBL" id="LN724241">
    <property type="protein sequence ID" value="CEP10487.1"/>
    <property type="molecule type" value="Genomic_DNA"/>
</dbReference>
<organism evidence="3 4">
    <name type="scientific">Parasitella parasitica</name>
    <dbReference type="NCBI Taxonomy" id="35722"/>
    <lineage>
        <taxon>Eukaryota</taxon>
        <taxon>Fungi</taxon>
        <taxon>Fungi incertae sedis</taxon>
        <taxon>Mucoromycota</taxon>
        <taxon>Mucoromycotina</taxon>
        <taxon>Mucoromycetes</taxon>
        <taxon>Mucorales</taxon>
        <taxon>Mucorineae</taxon>
        <taxon>Mucoraceae</taxon>
        <taxon>Parasitella</taxon>
    </lineage>
</organism>
<gene>
    <name evidence="3" type="primary">PARPA_04181.1 scaffold 12084</name>
</gene>
<feature type="signal peptide" evidence="2">
    <location>
        <begin position="1"/>
        <end position="23"/>
    </location>
</feature>
<sequence length="140" mass="15050">VGVIAANILTAILISCRAMGGLSADLYSFEWVITSYLLIKQFAVKSKTSTSSSDDDDDEEVPEETQYKRSMSSQSSFDMADTANANNNGGSNKIVQSQYDVDLEKVDSPSSRFSDGVISNVTTVNQSYSSTLKHTGPSGQ</sequence>
<feature type="non-terminal residue" evidence="3">
    <location>
        <position position="1"/>
    </location>
</feature>
<evidence type="ECO:0008006" key="5">
    <source>
        <dbReference type="Google" id="ProtNLM"/>
    </source>
</evidence>
<feature type="region of interest" description="Disordered" evidence="1">
    <location>
        <begin position="47"/>
        <end position="96"/>
    </location>
</feature>
<evidence type="ECO:0000256" key="1">
    <source>
        <dbReference type="SAM" id="MobiDB-lite"/>
    </source>
</evidence>
<dbReference type="Proteomes" id="UP000054107">
    <property type="component" value="Unassembled WGS sequence"/>
</dbReference>
<proteinExistence type="predicted"/>
<dbReference type="OrthoDB" id="5587891at2759"/>
<evidence type="ECO:0000313" key="4">
    <source>
        <dbReference type="Proteomes" id="UP000054107"/>
    </source>
</evidence>
<feature type="chain" id="PRO_5002120506" description="TRP C-terminal domain-containing protein" evidence="2">
    <location>
        <begin position="24"/>
        <end position="140"/>
    </location>
</feature>
<dbReference type="STRING" id="35722.A0A0B7MZD5"/>